<comment type="caution">
    <text evidence="1">The sequence shown here is derived from an EMBL/GenBank/DDBJ whole genome shotgun (WGS) entry which is preliminary data.</text>
</comment>
<evidence type="ECO:0000313" key="1">
    <source>
        <dbReference type="EMBL" id="GME70084.1"/>
    </source>
</evidence>
<dbReference type="EMBL" id="BSXS01000001">
    <property type="protein sequence ID" value="GME70084.1"/>
    <property type="molecule type" value="Genomic_DNA"/>
</dbReference>
<sequence>MDTDTSRKRQFENGSNGKKKNKFGRKELRHISRTSRRGQISHEENLSDNEINGSDSDEYDHEEKLNKNTKRSRRSNHSEENKLAYNALVTLLKHEHPLENKKVDTNDPDQDQEEAGSAEKKTEATEDIENNESEPEEDDEDVKIAEDSSNSKRHDTLQLHFNEEEAIEKAISQYESKKPKLKILGRDRYKDETYTRINYGYENLSLTIPSDVSDKAKFESNLESYNIKLKVFKRFQELNPTSELEKQLIDSLLQYQNINFQYYNLPQKIRKNYQKYYLLHIANHLVKSKDTLIHNNLKLKNDSSLECRDQGYTRPKVLVLLPTRNAAWDLVNKLTNLLGIKQVSNMNRFKKDFYAVNESLNSSSKPKEFKEFFKGNSNDLFNFGMRLNNSMTTVNLFSSPANSDLICASPLGLKLMIEKQTAAKFKEHNFLSSIEVVVMDKAEGLLMSNWSHVTELLSEYVNKSPTKISDQVDFSRVRMYTINDKSDYVTQLMLFSKYSTPEFNNATNTQFKNLQSGVSIFKPYITDEKAAVNQYKLRLLKSGLIDNKVNKLRQVFLRFHVEQLTKSADSRFEFFKNIILSQIINKLSYETGTLVYIPSYIDYIRVKNYLSDINISAVGIDEYSSQKELTRNRFLFKSGKVKIILYTERLHFYKRFEIKGVRNVIFYGLPTDPIFYSEVLNFIVDNKIRSEMSTTPKFGQTEDEEDDEIETEDTIDLNLCMIRVMFSKLDMMQLDKLVGLKLANELIQADSEINEI</sequence>
<proteinExistence type="predicted"/>
<keyword evidence="2" id="KW-1185">Reference proteome</keyword>
<gene>
    <name evidence="1" type="ORF">Amon02_000001500</name>
</gene>
<evidence type="ECO:0000313" key="2">
    <source>
        <dbReference type="Proteomes" id="UP001165064"/>
    </source>
</evidence>
<protein>
    <submittedName>
        <fullName evidence="1">Unnamed protein product</fullName>
    </submittedName>
</protein>
<organism evidence="1 2">
    <name type="scientific">Ambrosiozyma monospora</name>
    <name type="common">Yeast</name>
    <name type="synonym">Endomycopsis monosporus</name>
    <dbReference type="NCBI Taxonomy" id="43982"/>
    <lineage>
        <taxon>Eukaryota</taxon>
        <taxon>Fungi</taxon>
        <taxon>Dikarya</taxon>
        <taxon>Ascomycota</taxon>
        <taxon>Saccharomycotina</taxon>
        <taxon>Pichiomycetes</taxon>
        <taxon>Pichiales</taxon>
        <taxon>Pichiaceae</taxon>
        <taxon>Ambrosiozyma</taxon>
    </lineage>
</organism>
<dbReference type="Proteomes" id="UP001165064">
    <property type="component" value="Unassembled WGS sequence"/>
</dbReference>
<accession>A0ACB5SQM4</accession>
<name>A0ACB5SQM4_AMBMO</name>
<reference evidence="1" key="1">
    <citation type="submission" date="2023-04" db="EMBL/GenBank/DDBJ databases">
        <title>Ambrosiozyma monospora NBRC 10751.</title>
        <authorList>
            <person name="Ichikawa N."/>
            <person name="Sato H."/>
            <person name="Tonouchi N."/>
        </authorList>
    </citation>
    <scope>NUCLEOTIDE SEQUENCE</scope>
    <source>
        <strain evidence="1">NBRC 10751</strain>
    </source>
</reference>